<dbReference type="EMBL" id="NMUL01000031">
    <property type="protein sequence ID" value="OXM63771.1"/>
    <property type="molecule type" value="Genomic_DNA"/>
</dbReference>
<evidence type="ECO:0000256" key="1">
    <source>
        <dbReference type="ARBA" id="ARBA00006845"/>
    </source>
</evidence>
<keyword evidence="4" id="KW-1185">Reference proteome</keyword>
<evidence type="ECO:0000313" key="3">
    <source>
        <dbReference type="EMBL" id="OXM63771.1"/>
    </source>
</evidence>
<feature type="domain" description="Barstar (barnase inhibitor)" evidence="2">
    <location>
        <begin position="42"/>
        <end position="140"/>
    </location>
</feature>
<protein>
    <submittedName>
        <fullName evidence="3">Barnase inhibitor</fullName>
    </submittedName>
</protein>
<comment type="similarity">
    <text evidence="1">Belongs to the barstar family.</text>
</comment>
<organism evidence="3 4">
    <name type="scientific">Amycolatopsis vastitatis</name>
    <dbReference type="NCBI Taxonomy" id="1905142"/>
    <lineage>
        <taxon>Bacteria</taxon>
        <taxon>Bacillati</taxon>
        <taxon>Actinomycetota</taxon>
        <taxon>Actinomycetes</taxon>
        <taxon>Pseudonocardiales</taxon>
        <taxon>Pseudonocardiaceae</taxon>
        <taxon>Amycolatopsis</taxon>
    </lineage>
</organism>
<evidence type="ECO:0000259" key="2">
    <source>
        <dbReference type="Pfam" id="PF01337"/>
    </source>
</evidence>
<gene>
    <name evidence="3" type="ORF">CF165_28920</name>
</gene>
<dbReference type="AlphaFoldDB" id="A0A229SYN5"/>
<dbReference type="SUPFAM" id="SSF52038">
    <property type="entry name" value="Barstar-related"/>
    <property type="match status" value="1"/>
</dbReference>
<proteinExistence type="inferred from homology"/>
<dbReference type="Proteomes" id="UP000215199">
    <property type="component" value="Unassembled WGS sequence"/>
</dbReference>
<dbReference type="RefSeq" id="WP_093950745.1">
    <property type="nucleotide sequence ID" value="NZ_NMUL01000031.1"/>
</dbReference>
<dbReference type="Gene3D" id="3.30.370.10">
    <property type="entry name" value="Barstar-like"/>
    <property type="match status" value="1"/>
</dbReference>
<dbReference type="InterPro" id="IPR000468">
    <property type="entry name" value="Barstar"/>
</dbReference>
<reference evidence="4" key="1">
    <citation type="submission" date="2017-07" db="EMBL/GenBank/DDBJ databases">
        <title>Comparative genome mining reveals phylogenetic distribution patterns of secondary metabolites in Amycolatopsis.</title>
        <authorList>
            <person name="Adamek M."/>
            <person name="Alanjary M."/>
            <person name="Sales-Ortells H."/>
            <person name="Goodfellow M."/>
            <person name="Bull A.T."/>
            <person name="Kalinowski J."/>
            <person name="Ziemert N."/>
        </authorList>
    </citation>
    <scope>NUCLEOTIDE SEQUENCE [LARGE SCALE GENOMIC DNA]</scope>
    <source>
        <strain evidence="4">H5</strain>
    </source>
</reference>
<comment type="caution">
    <text evidence="3">The sequence shown here is derived from an EMBL/GenBank/DDBJ whole genome shotgun (WGS) entry which is preliminary data.</text>
</comment>
<sequence>MHRYEPRDDLAFRLLRSGPVTLFWRARLAAEAAEWLDEHGYQVIPLAAREWTSDDDMHTAVAAALDFPAYYGRNLDALNDCLRDVVSHDYGWSPDSAGLAIVFTGYDAYATRSPRSAQIVLDILADHSRVAMLFGRPLVVLVQSDDPDIRFEPVGASAVHWNEAEWADAGRRPGKA</sequence>
<dbReference type="Pfam" id="PF01337">
    <property type="entry name" value="Barstar"/>
    <property type="match status" value="1"/>
</dbReference>
<accession>A0A229SYN5</accession>
<evidence type="ECO:0000313" key="4">
    <source>
        <dbReference type="Proteomes" id="UP000215199"/>
    </source>
</evidence>
<dbReference type="InterPro" id="IPR035905">
    <property type="entry name" value="Barstar-like_sf"/>
</dbReference>
<dbReference type="OrthoDB" id="5184890at2"/>
<name>A0A229SYN5_9PSEU</name>